<reference evidence="1" key="1">
    <citation type="submission" date="2014-11" db="EMBL/GenBank/DDBJ databases">
        <authorList>
            <person name="Amaro Gonzalez C."/>
        </authorList>
    </citation>
    <scope>NUCLEOTIDE SEQUENCE</scope>
</reference>
<accession>A0A0E9QKX3</accession>
<dbReference type="EMBL" id="GBXM01091410">
    <property type="protein sequence ID" value="JAH17167.1"/>
    <property type="molecule type" value="Transcribed_RNA"/>
</dbReference>
<dbReference type="AlphaFoldDB" id="A0A0E9QKX3"/>
<proteinExistence type="predicted"/>
<protein>
    <submittedName>
        <fullName evidence="1">Uncharacterized protein</fullName>
    </submittedName>
</protein>
<organism evidence="1">
    <name type="scientific">Anguilla anguilla</name>
    <name type="common">European freshwater eel</name>
    <name type="synonym">Muraena anguilla</name>
    <dbReference type="NCBI Taxonomy" id="7936"/>
    <lineage>
        <taxon>Eukaryota</taxon>
        <taxon>Metazoa</taxon>
        <taxon>Chordata</taxon>
        <taxon>Craniata</taxon>
        <taxon>Vertebrata</taxon>
        <taxon>Euteleostomi</taxon>
        <taxon>Actinopterygii</taxon>
        <taxon>Neopterygii</taxon>
        <taxon>Teleostei</taxon>
        <taxon>Anguilliformes</taxon>
        <taxon>Anguillidae</taxon>
        <taxon>Anguilla</taxon>
    </lineage>
</organism>
<reference evidence="1" key="2">
    <citation type="journal article" date="2015" name="Fish Shellfish Immunol.">
        <title>Early steps in the European eel (Anguilla anguilla)-Vibrio vulnificus interaction in the gills: Role of the RtxA13 toxin.</title>
        <authorList>
            <person name="Callol A."/>
            <person name="Pajuelo D."/>
            <person name="Ebbesson L."/>
            <person name="Teles M."/>
            <person name="MacKenzie S."/>
            <person name="Amaro C."/>
        </authorList>
    </citation>
    <scope>NUCLEOTIDE SEQUENCE</scope>
</reference>
<name>A0A0E9QKX3_ANGAN</name>
<evidence type="ECO:0000313" key="1">
    <source>
        <dbReference type="EMBL" id="JAH17167.1"/>
    </source>
</evidence>
<sequence length="49" mass="5987">MLNFSCCRFHMSKDKNTRNDITQCHYSNGISYRYSTFVYVNFFYYYGIS</sequence>